<dbReference type="InterPro" id="IPR005758">
    <property type="entry name" value="UDP-N-AcMur_Ala_ligase_MurC"/>
</dbReference>
<evidence type="ECO:0000256" key="9">
    <source>
        <dbReference type="ARBA" id="ARBA00022960"/>
    </source>
</evidence>
<evidence type="ECO:0000256" key="1">
    <source>
        <dbReference type="ARBA" id="ARBA00004496"/>
    </source>
</evidence>
<keyword evidence="8 14" id="KW-0067">ATP-binding</keyword>
<dbReference type="Pfam" id="PF01225">
    <property type="entry name" value="Mur_ligase"/>
    <property type="match status" value="1"/>
</dbReference>
<dbReference type="NCBIfam" id="TIGR01082">
    <property type="entry name" value="murC"/>
    <property type="match status" value="1"/>
</dbReference>
<keyword evidence="6 14" id="KW-0132">Cell division</keyword>
<name>A0ABR7SXH0_HELCL</name>
<evidence type="ECO:0000256" key="5">
    <source>
        <dbReference type="ARBA" id="ARBA00022598"/>
    </source>
</evidence>
<evidence type="ECO:0000256" key="14">
    <source>
        <dbReference type="HAMAP-Rule" id="MF_00046"/>
    </source>
</evidence>
<dbReference type="InterPro" id="IPR036565">
    <property type="entry name" value="Mur-like_cat_sf"/>
</dbReference>
<comment type="similarity">
    <text evidence="14">Belongs to the MurCDEF family.</text>
</comment>
<gene>
    <name evidence="14" type="primary">murC</name>
    <name evidence="18" type="ORF">H1S01_01865</name>
</gene>
<dbReference type="Proteomes" id="UP000617402">
    <property type="component" value="Unassembled WGS sequence"/>
</dbReference>
<dbReference type="EMBL" id="JACVHF010000001">
    <property type="protein sequence ID" value="MBC9783254.1"/>
    <property type="molecule type" value="Genomic_DNA"/>
</dbReference>
<keyword evidence="10 14" id="KW-0573">Peptidoglycan synthesis</keyword>
<keyword evidence="7 14" id="KW-0547">Nucleotide-binding</keyword>
<feature type="domain" description="Mur ligase C-terminal" evidence="16">
    <location>
        <begin position="313"/>
        <end position="443"/>
    </location>
</feature>
<accession>A0ABR7SXH0</accession>
<evidence type="ECO:0000256" key="7">
    <source>
        <dbReference type="ARBA" id="ARBA00022741"/>
    </source>
</evidence>
<dbReference type="InterPro" id="IPR050061">
    <property type="entry name" value="MurCDEF_pg_biosynth"/>
</dbReference>
<evidence type="ECO:0000256" key="11">
    <source>
        <dbReference type="ARBA" id="ARBA00023306"/>
    </source>
</evidence>
<dbReference type="InterPro" id="IPR000713">
    <property type="entry name" value="Mur_ligase_N"/>
</dbReference>
<dbReference type="InterPro" id="IPR036615">
    <property type="entry name" value="Mur_ligase_C_dom_sf"/>
</dbReference>
<keyword evidence="19" id="KW-1185">Reference proteome</keyword>
<dbReference type="Gene3D" id="3.40.1190.10">
    <property type="entry name" value="Mur-like, catalytic domain"/>
    <property type="match status" value="1"/>
</dbReference>
<reference evidence="18 19" key="1">
    <citation type="submission" date="2020-07" db="EMBL/GenBank/DDBJ databases">
        <title>Draft whole-genome sequence of Heliobacterium chlorum DSM 3682, type strain.</title>
        <authorList>
            <person name="Kyndt J.A."/>
            <person name="Meyer T.E."/>
            <person name="Imhoff J.F."/>
        </authorList>
    </citation>
    <scope>NUCLEOTIDE SEQUENCE [LARGE SCALE GENOMIC DNA]</scope>
    <source>
        <strain evidence="18 19">DSM 3682</strain>
    </source>
</reference>
<comment type="function">
    <text evidence="14">Cell wall formation.</text>
</comment>
<evidence type="ECO:0000259" key="15">
    <source>
        <dbReference type="Pfam" id="PF01225"/>
    </source>
</evidence>
<dbReference type="InterPro" id="IPR004101">
    <property type="entry name" value="Mur_ligase_C"/>
</dbReference>
<evidence type="ECO:0000256" key="10">
    <source>
        <dbReference type="ARBA" id="ARBA00022984"/>
    </source>
</evidence>
<dbReference type="PANTHER" id="PTHR43445">
    <property type="entry name" value="UDP-N-ACETYLMURAMATE--L-ALANINE LIGASE-RELATED"/>
    <property type="match status" value="1"/>
</dbReference>
<protein>
    <recommendedName>
        <fullName evidence="3 14">UDP-N-acetylmuramate--L-alanine ligase</fullName>
        <ecNumber evidence="3 14">6.3.2.8</ecNumber>
    </recommendedName>
    <alternativeName>
        <fullName evidence="14">UDP-N-acetylmuramoyl-L-alanine synthetase</fullName>
    </alternativeName>
</protein>
<dbReference type="Pfam" id="PF08245">
    <property type="entry name" value="Mur_ligase_M"/>
    <property type="match status" value="1"/>
</dbReference>
<dbReference type="SUPFAM" id="SSF53623">
    <property type="entry name" value="MurD-like peptide ligases, catalytic domain"/>
    <property type="match status" value="1"/>
</dbReference>
<comment type="pathway">
    <text evidence="2 14">Cell wall biogenesis; peptidoglycan biosynthesis.</text>
</comment>
<feature type="binding site" evidence="14">
    <location>
        <begin position="113"/>
        <end position="119"/>
    </location>
    <ligand>
        <name>ATP</name>
        <dbReference type="ChEBI" id="CHEBI:30616"/>
    </ligand>
</feature>
<comment type="caution">
    <text evidence="18">The sequence shown here is derived from an EMBL/GenBank/DDBJ whole genome shotgun (WGS) entry which is preliminary data.</text>
</comment>
<evidence type="ECO:0000256" key="2">
    <source>
        <dbReference type="ARBA" id="ARBA00004752"/>
    </source>
</evidence>
<dbReference type="HAMAP" id="MF_00046">
    <property type="entry name" value="MurC"/>
    <property type="match status" value="1"/>
</dbReference>
<dbReference type="SUPFAM" id="SSF53244">
    <property type="entry name" value="MurD-like peptide ligases, peptide-binding domain"/>
    <property type="match status" value="1"/>
</dbReference>
<evidence type="ECO:0000259" key="17">
    <source>
        <dbReference type="Pfam" id="PF08245"/>
    </source>
</evidence>
<evidence type="ECO:0000259" key="16">
    <source>
        <dbReference type="Pfam" id="PF02875"/>
    </source>
</evidence>
<feature type="domain" description="Mur ligase N-terminal catalytic" evidence="15">
    <location>
        <begin position="8"/>
        <end position="106"/>
    </location>
</feature>
<comment type="catalytic activity">
    <reaction evidence="13 14">
        <text>UDP-N-acetyl-alpha-D-muramate + L-alanine + ATP = UDP-N-acetyl-alpha-D-muramoyl-L-alanine + ADP + phosphate + H(+)</text>
        <dbReference type="Rhea" id="RHEA:23372"/>
        <dbReference type="ChEBI" id="CHEBI:15378"/>
        <dbReference type="ChEBI" id="CHEBI:30616"/>
        <dbReference type="ChEBI" id="CHEBI:43474"/>
        <dbReference type="ChEBI" id="CHEBI:57972"/>
        <dbReference type="ChEBI" id="CHEBI:70757"/>
        <dbReference type="ChEBI" id="CHEBI:83898"/>
        <dbReference type="ChEBI" id="CHEBI:456216"/>
        <dbReference type="EC" id="6.3.2.8"/>
    </reaction>
</comment>
<dbReference type="EC" id="6.3.2.8" evidence="3 14"/>
<keyword evidence="4 14" id="KW-0963">Cytoplasm</keyword>
<evidence type="ECO:0000256" key="12">
    <source>
        <dbReference type="ARBA" id="ARBA00023316"/>
    </source>
</evidence>
<evidence type="ECO:0000256" key="13">
    <source>
        <dbReference type="ARBA" id="ARBA00047833"/>
    </source>
</evidence>
<proteinExistence type="inferred from homology"/>
<evidence type="ECO:0000256" key="3">
    <source>
        <dbReference type="ARBA" id="ARBA00012211"/>
    </source>
</evidence>
<dbReference type="SUPFAM" id="SSF51984">
    <property type="entry name" value="MurCD N-terminal domain"/>
    <property type="match status" value="1"/>
</dbReference>
<dbReference type="GO" id="GO:0008763">
    <property type="term" value="F:UDP-N-acetylmuramate-L-alanine ligase activity"/>
    <property type="evidence" value="ECO:0007669"/>
    <property type="project" value="UniProtKB-EC"/>
</dbReference>
<dbReference type="Gene3D" id="3.90.190.20">
    <property type="entry name" value="Mur ligase, C-terminal domain"/>
    <property type="match status" value="1"/>
</dbReference>
<keyword evidence="11 14" id="KW-0131">Cell cycle</keyword>
<keyword evidence="9 14" id="KW-0133">Cell shape</keyword>
<feature type="domain" description="Mur ligase central" evidence="17">
    <location>
        <begin position="111"/>
        <end position="291"/>
    </location>
</feature>
<keyword evidence="5 14" id="KW-0436">Ligase</keyword>
<keyword evidence="12 14" id="KW-0961">Cell wall biogenesis/degradation</keyword>
<dbReference type="Gene3D" id="3.40.50.720">
    <property type="entry name" value="NAD(P)-binding Rossmann-like Domain"/>
    <property type="match status" value="1"/>
</dbReference>
<dbReference type="RefSeq" id="WP_188038413.1">
    <property type="nucleotide sequence ID" value="NZ_JACVHF010000001.1"/>
</dbReference>
<evidence type="ECO:0000313" key="19">
    <source>
        <dbReference type="Proteomes" id="UP000617402"/>
    </source>
</evidence>
<organism evidence="18 19">
    <name type="scientific">Heliobacterium chlorum</name>
    <dbReference type="NCBI Taxonomy" id="2698"/>
    <lineage>
        <taxon>Bacteria</taxon>
        <taxon>Bacillati</taxon>
        <taxon>Bacillota</taxon>
        <taxon>Clostridia</taxon>
        <taxon>Eubacteriales</taxon>
        <taxon>Heliobacteriaceae</taxon>
        <taxon>Heliobacterium</taxon>
    </lineage>
</organism>
<evidence type="ECO:0000256" key="6">
    <source>
        <dbReference type="ARBA" id="ARBA00022618"/>
    </source>
</evidence>
<dbReference type="InterPro" id="IPR013221">
    <property type="entry name" value="Mur_ligase_cen"/>
</dbReference>
<dbReference type="PANTHER" id="PTHR43445:SF3">
    <property type="entry name" value="UDP-N-ACETYLMURAMATE--L-ALANINE LIGASE"/>
    <property type="match status" value="1"/>
</dbReference>
<evidence type="ECO:0000256" key="4">
    <source>
        <dbReference type="ARBA" id="ARBA00022490"/>
    </source>
</evidence>
<sequence>MLAKGTWVHFIGIGGTGMSGLAKVMLEQGYKVSGSDLADTAVTRRLTAQGAMVYNGHREENLDQGVEVVVVSTAVRENNPELCLAKKRGLVVLHRADLLAQLMNLKKGIAVAGAHGKTTTSAMIGLMLEQNDLDPAILVGGEIREIDGNAKWGKGEYLAAEADESDGSFLKLSPWMAVITNIEDDHLDHYESIDAIIKAFYAFTERVSKTGFLVLCNDDPRLQEMACAKLGPKVVTYGVKQRADYRAVNLSLTPEGSEADIYRGETLLGRLRLAVPGEHNISNALAAFVCADLIGLPVQGTLAALARFSGAGRRFQLTGIVNDISIVDDYAHHPTEVKATLAAARQREPKRLIAIFQPHRFTRTRDQYQEFGKSFDEADLVIINEIYPAGEPAIPGVSARLIVDAYETHCGKKAIYFAEKEAIINYLLDEAKPGDLAITMGAGNIWTVGTELLSRLKEKQS</sequence>
<evidence type="ECO:0000256" key="8">
    <source>
        <dbReference type="ARBA" id="ARBA00022840"/>
    </source>
</evidence>
<evidence type="ECO:0000313" key="18">
    <source>
        <dbReference type="EMBL" id="MBC9783254.1"/>
    </source>
</evidence>
<dbReference type="Pfam" id="PF02875">
    <property type="entry name" value="Mur_ligase_C"/>
    <property type="match status" value="1"/>
</dbReference>
<comment type="subcellular location">
    <subcellularLocation>
        <location evidence="1 14">Cytoplasm</location>
    </subcellularLocation>
</comment>